<dbReference type="EMBL" id="BOSE01000002">
    <property type="protein sequence ID" value="GIP15723.1"/>
    <property type="molecule type" value="Genomic_DNA"/>
</dbReference>
<feature type="transmembrane region" description="Helical" evidence="1">
    <location>
        <begin position="161"/>
        <end position="180"/>
    </location>
</feature>
<dbReference type="AlphaFoldDB" id="A0A919YRQ7"/>
<dbReference type="PANTHER" id="PTHR40031:SF1">
    <property type="entry name" value="MEMBRANE-BOUND METAL-DEPENDENT HYDROLASE"/>
    <property type="match status" value="1"/>
</dbReference>
<feature type="transmembrane region" description="Helical" evidence="1">
    <location>
        <begin position="69"/>
        <end position="87"/>
    </location>
</feature>
<organism evidence="2 3">
    <name type="scientific">Paenibacillus montaniterrae</name>
    <dbReference type="NCBI Taxonomy" id="429341"/>
    <lineage>
        <taxon>Bacteria</taxon>
        <taxon>Bacillati</taxon>
        <taxon>Bacillota</taxon>
        <taxon>Bacilli</taxon>
        <taxon>Bacillales</taxon>
        <taxon>Paenibacillaceae</taxon>
        <taxon>Paenibacillus</taxon>
    </lineage>
</organism>
<dbReference type="InterPro" id="IPR053170">
    <property type="entry name" value="Transcription_regulator"/>
</dbReference>
<accession>A0A919YRQ7</accession>
<sequence length="331" mass="38421">MDSASHFVIGVGLAGLAHIDPVVNSNPALSTVVIIGAIIGSQAPDFDTITRLKNNETYIRQHRGASHSLPAIVLWTVLLTTILYLFVPEPRHYLHLLGWIALAVSLHVFMDLFNTYGTQALRPLSNKWISWNIIHIFDPFIFGTHAAAALLWMFTPIKPQIIFPVLYAIVLLYYIVRIVYHRWIDNTVSRQLSISEDDKLIVMPTVRFRNWHLMIRQEDGSYRLGSYSKGQVQWHETVRSDQHPLIETSRTHPSVAALLDFSRHTIVHVTEHHWGTEIRWFDARYRYRKQYPFVAIVFYDHQQQPIASYVGWLNDQKLYRRLYQQANLSPS</sequence>
<keyword evidence="1" id="KW-0812">Transmembrane</keyword>
<keyword evidence="3" id="KW-1185">Reference proteome</keyword>
<evidence type="ECO:0000313" key="3">
    <source>
        <dbReference type="Proteomes" id="UP000683139"/>
    </source>
</evidence>
<proteinExistence type="predicted"/>
<evidence type="ECO:0000313" key="2">
    <source>
        <dbReference type="EMBL" id="GIP15723.1"/>
    </source>
</evidence>
<gene>
    <name evidence="2" type="primary">yfhP</name>
    <name evidence="2" type="ORF">J40TS1_13650</name>
</gene>
<dbReference type="RefSeq" id="WP_213514004.1">
    <property type="nucleotide sequence ID" value="NZ_BOSE01000002.1"/>
</dbReference>
<protein>
    <recommendedName>
        <fullName evidence="4">Metal-dependent hydrolase</fullName>
    </recommendedName>
</protein>
<dbReference type="InterPro" id="IPR007404">
    <property type="entry name" value="YdjM-like"/>
</dbReference>
<dbReference type="Pfam" id="PF04307">
    <property type="entry name" value="YdjM"/>
    <property type="match status" value="1"/>
</dbReference>
<comment type="caution">
    <text evidence="2">The sequence shown here is derived from an EMBL/GenBank/DDBJ whole genome shotgun (WGS) entry which is preliminary data.</text>
</comment>
<feature type="transmembrane region" description="Helical" evidence="1">
    <location>
        <begin position="133"/>
        <end position="155"/>
    </location>
</feature>
<keyword evidence="1" id="KW-0472">Membrane</keyword>
<dbReference type="Proteomes" id="UP000683139">
    <property type="component" value="Unassembled WGS sequence"/>
</dbReference>
<evidence type="ECO:0008006" key="4">
    <source>
        <dbReference type="Google" id="ProtNLM"/>
    </source>
</evidence>
<feature type="transmembrane region" description="Helical" evidence="1">
    <location>
        <begin position="93"/>
        <end position="113"/>
    </location>
</feature>
<evidence type="ECO:0000256" key="1">
    <source>
        <dbReference type="SAM" id="Phobius"/>
    </source>
</evidence>
<keyword evidence="1" id="KW-1133">Transmembrane helix</keyword>
<name>A0A919YRQ7_9BACL</name>
<dbReference type="PANTHER" id="PTHR40031">
    <property type="entry name" value="HYPOTHETICAL MEMBRANE SPANNING PROTEIN"/>
    <property type="match status" value="1"/>
</dbReference>
<reference evidence="2" key="1">
    <citation type="submission" date="2021-03" db="EMBL/GenBank/DDBJ databases">
        <title>Antimicrobial resistance genes in bacteria isolated from Japanese honey, and their potential for conferring macrolide and lincosamide resistance in the American foulbrood pathogen Paenibacillus larvae.</title>
        <authorList>
            <person name="Okamoto M."/>
            <person name="Kumagai M."/>
            <person name="Kanamori H."/>
            <person name="Takamatsu D."/>
        </authorList>
    </citation>
    <scope>NUCLEOTIDE SEQUENCE</scope>
    <source>
        <strain evidence="2">J40TS1</strain>
    </source>
</reference>